<comment type="similarity">
    <text evidence="1">Belongs to the IAA-amido conjugating enzyme family.</text>
</comment>
<organism evidence="5 6">
    <name type="scientific">Momordica charantia</name>
    <name type="common">Bitter gourd</name>
    <name type="synonym">Balsam pear</name>
    <dbReference type="NCBI Taxonomy" id="3673"/>
    <lineage>
        <taxon>Eukaryota</taxon>
        <taxon>Viridiplantae</taxon>
        <taxon>Streptophyta</taxon>
        <taxon>Embryophyta</taxon>
        <taxon>Tracheophyta</taxon>
        <taxon>Spermatophyta</taxon>
        <taxon>Magnoliopsida</taxon>
        <taxon>eudicotyledons</taxon>
        <taxon>Gunneridae</taxon>
        <taxon>Pentapetalae</taxon>
        <taxon>rosids</taxon>
        <taxon>fabids</taxon>
        <taxon>Cucurbitales</taxon>
        <taxon>Cucurbitaceae</taxon>
        <taxon>Momordiceae</taxon>
        <taxon>Momordica</taxon>
    </lineage>
</organism>
<dbReference type="PANTHER" id="PTHR31901">
    <property type="entry name" value="GH3 DOMAIN-CONTAINING PROTEIN"/>
    <property type="match status" value="1"/>
</dbReference>
<name>A0A6J1CHU9_MOMCH</name>
<evidence type="ECO:0000313" key="6">
    <source>
        <dbReference type="RefSeq" id="XP_022140368.1"/>
    </source>
</evidence>
<proteinExistence type="inferred from homology"/>
<evidence type="ECO:0000313" key="5">
    <source>
        <dbReference type="Proteomes" id="UP000504603"/>
    </source>
</evidence>
<dbReference type="OrthoDB" id="10004661at2759"/>
<keyword evidence="2" id="KW-0436">Ligase</keyword>
<dbReference type="InterPro" id="IPR055378">
    <property type="entry name" value="GH3_C"/>
</dbReference>
<feature type="domain" description="GH3 middle" evidence="3">
    <location>
        <begin position="346"/>
        <end position="422"/>
    </location>
</feature>
<gene>
    <name evidence="6" type="primary">LOC111011061</name>
</gene>
<dbReference type="RefSeq" id="XP_022140368.1">
    <property type="nucleotide sequence ID" value="XM_022284676.1"/>
</dbReference>
<evidence type="ECO:0000259" key="3">
    <source>
        <dbReference type="Pfam" id="PF23571"/>
    </source>
</evidence>
<evidence type="ECO:0000259" key="4">
    <source>
        <dbReference type="Pfam" id="PF23572"/>
    </source>
</evidence>
<accession>A0A6J1CHU9</accession>
<dbReference type="PANTHER" id="PTHR31901:SF9">
    <property type="entry name" value="GH3 DOMAIN-CONTAINING PROTEIN"/>
    <property type="match status" value="1"/>
</dbReference>
<protein>
    <submittedName>
        <fullName evidence="6">Indole-3-acetic acid-amido synthetase GH3.5-like</fullName>
    </submittedName>
</protein>
<dbReference type="Pfam" id="PF23572">
    <property type="entry name" value="GH3_C"/>
    <property type="match status" value="1"/>
</dbReference>
<dbReference type="KEGG" id="mcha:111011061"/>
<keyword evidence="5" id="KW-1185">Reference proteome</keyword>
<dbReference type="GO" id="GO:0005737">
    <property type="term" value="C:cytoplasm"/>
    <property type="evidence" value="ECO:0007669"/>
    <property type="project" value="TreeGrafter"/>
</dbReference>
<evidence type="ECO:0000256" key="1">
    <source>
        <dbReference type="ARBA" id="ARBA00008068"/>
    </source>
</evidence>
<feature type="domain" description="GH3 C-terminal" evidence="4">
    <location>
        <begin position="438"/>
        <end position="557"/>
    </location>
</feature>
<dbReference type="Pfam" id="PF03321">
    <property type="entry name" value="GH3"/>
    <property type="match status" value="1"/>
</dbReference>
<dbReference type="InterPro" id="IPR004993">
    <property type="entry name" value="GH3"/>
</dbReference>
<dbReference type="InterPro" id="IPR055377">
    <property type="entry name" value="GH3_M"/>
</dbReference>
<dbReference type="GO" id="GO:0010279">
    <property type="term" value="F:indole-3-acetic acid amido synthetase activity"/>
    <property type="evidence" value="ECO:0007669"/>
    <property type="project" value="TreeGrafter"/>
</dbReference>
<evidence type="ECO:0000256" key="2">
    <source>
        <dbReference type="ARBA" id="ARBA00022598"/>
    </source>
</evidence>
<sequence length="578" mass="65100">MSDDILDAKDKQILYHIEDFTSNADEIQRRVITEILSKNAHVEYLKQLGLDGSTDISTFKKLIPVVSYEQLKPYIDRIADGDDSPILCADTITDFLISTGTSGGAQKLIPMFQSELLRRLATNYYAIPMMKQLFPGLLNGKEMFFNFTRAETKTKGGMVAQLLSSCLSKCSLFSSVEVLRAYTSPIDIIRCTDVYQSLYCQLLCGLCQNQIVLRVGALFASTLIYIFKFLENHWALLVNDIRTGTVDAKIEDPLVRESVMSVLKPNPELADFIESECSKGAWEGIVTRLWPNTKYISTVVTGSMSQYIPQLNFYCKCPIVSVFYASSECFFGINLDPLCKPEEISYTFMPTMAYFEFLPVDRANSNNGEVGQELVDLVDVKLGQEYEVVVTTYAGLYRYCMGDILRVTGFKNKTPNFSFACRKNVILSLDIEKTDEVDLHHAVTEASGLLSPLGAIIVDYTSYADSSTFPGHYVLYWEIQCREETSTIPSTVYEDCCLAVEESLSSVYRQARSNNKVINPLEIKIVETGTFEKLMEQAVDRGASISQYKTPRCLKSTQMIELLDSKVVSNYFSQEYPK</sequence>
<dbReference type="Pfam" id="PF23571">
    <property type="entry name" value="GH3_M"/>
    <property type="match status" value="1"/>
</dbReference>
<dbReference type="AlphaFoldDB" id="A0A6J1CHU9"/>
<dbReference type="Proteomes" id="UP000504603">
    <property type="component" value="Unplaced"/>
</dbReference>
<dbReference type="GeneID" id="111011061"/>
<reference evidence="6" key="1">
    <citation type="submission" date="2025-08" db="UniProtKB">
        <authorList>
            <consortium name="RefSeq"/>
        </authorList>
    </citation>
    <scope>IDENTIFICATION</scope>
    <source>
        <strain evidence="6">OHB3-1</strain>
    </source>
</reference>